<evidence type="ECO:0000313" key="2">
    <source>
        <dbReference type="EMBL" id="GFQ64411.1"/>
    </source>
</evidence>
<dbReference type="AlphaFoldDB" id="A0A8X6K7J1"/>
<organism evidence="2 3">
    <name type="scientific">Trichonephila clavata</name>
    <name type="common">Joro spider</name>
    <name type="synonym">Nephila clavata</name>
    <dbReference type="NCBI Taxonomy" id="2740835"/>
    <lineage>
        <taxon>Eukaryota</taxon>
        <taxon>Metazoa</taxon>
        <taxon>Ecdysozoa</taxon>
        <taxon>Arthropoda</taxon>
        <taxon>Chelicerata</taxon>
        <taxon>Arachnida</taxon>
        <taxon>Araneae</taxon>
        <taxon>Araneomorphae</taxon>
        <taxon>Entelegynae</taxon>
        <taxon>Araneoidea</taxon>
        <taxon>Nephilidae</taxon>
        <taxon>Trichonephila</taxon>
    </lineage>
</organism>
<reference evidence="2" key="1">
    <citation type="submission" date="2020-07" db="EMBL/GenBank/DDBJ databases">
        <title>Multicomponent nature underlies the extraordinary mechanical properties of spider dragline silk.</title>
        <authorList>
            <person name="Kono N."/>
            <person name="Nakamura H."/>
            <person name="Mori M."/>
            <person name="Yoshida Y."/>
            <person name="Ohtoshi R."/>
            <person name="Malay A.D."/>
            <person name="Moran D.A.P."/>
            <person name="Tomita M."/>
            <person name="Numata K."/>
            <person name="Arakawa K."/>
        </authorList>
    </citation>
    <scope>NUCLEOTIDE SEQUENCE</scope>
</reference>
<evidence type="ECO:0000256" key="1">
    <source>
        <dbReference type="SAM" id="MobiDB-lite"/>
    </source>
</evidence>
<comment type="caution">
    <text evidence="2">The sequence shown here is derived from an EMBL/GenBank/DDBJ whole genome shotgun (WGS) entry which is preliminary data.</text>
</comment>
<dbReference type="Proteomes" id="UP000887116">
    <property type="component" value="Unassembled WGS sequence"/>
</dbReference>
<keyword evidence="3" id="KW-1185">Reference proteome</keyword>
<feature type="compositionally biased region" description="Basic and acidic residues" evidence="1">
    <location>
        <begin position="20"/>
        <end position="38"/>
    </location>
</feature>
<name>A0A8X6K7J1_TRICU</name>
<accession>A0A8X6K7J1</accession>
<protein>
    <submittedName>
        <fullName evidence="2">Uncharacterized protein</fullName>
    </submittedName>
</protein>
<evidence type="ECO:0000313" key="3">
    <source>
        <dbReference type="Proteomes" id="UP000887116"/>
    </source>
</evidence>
<proteinExistence type="predicted"/>
<dbReference type="EMBL" id="BMAO01020008">
    <property type="protein sequence ID" value="GFQ64411.1"/>
    <property type="molecule type" value="Genomic_DNA"/>
</dbReference>
<gene>
    <name evidence="2" type="ORF">TNCT_99941</name>
</gene>
<feature type="region of interest" description="Disordered" evidence="1">
    <location>
        <begin position="1"/>
        <end position="60"/>
    </location>
</feature>
<sequence>MEKDGNPPKKLTPKNKPGRGRGDETERVERREKNEHRNGFKSGKRSGQGLIGKISEKRKEVKTERIFRGDSILGVEIFSSLSPPLLPSPSNKSEISYIFRAE</sequence>